<keyword evidence="4" id="KW-1185">Reference proteome</keyword>
<dbReference type="InterPro" id="IPR007730">
    <property type="entry name" value="SPOR-like_dom"/>
</dbReference>
<accession>A0ABW5YNP4</accession>
<feature type="chain" id="PRO_5047542168" evidence="1">
    <location>
        <begin position="26"/>
        <end position="129"/>
    </location>
</feature>
<reference evidence="4" key="1">
    <citation type="journal article" date="2019" name="Int. J. Syst. Evol. Microbiol.">
        <title>The Global Catalogue of Microorganisms (GCM) 10K type strain sequencing project: providing services to taxonomists for standard genome sequencing and annotation.</title>
        <authorList>
            <consortium name="The Broad Institute Genomics Platform"/>
            <consortium name="The Broad Institute Genome Sequencing Center for Infectious Disease"/>
            <person name="Wu L."/>
            <person name="Ma J."/>
        </authorList>
    </citation>
    <scope>NUCLEOTIDE SEQUENCE [LARGE SCALE GENOMIC DNA]</scope>
    <source>
        <strain evidence="4">KCTC 22671</strain>
    </source>
</reference>
<dbReference type="EMBL" id="JBHUPC010000013">
    <property type="protein sequence ID" value="MFD2892532.1"/>
    <property type="molecule type" value="Genomic_DNA"/>
</dbReference>
<organism evidence="3 4">
    <name type="scientific">Flavobacterium chuncheonense</name>
    <dbReference type="NCBI Taxonomy" id="2026653"/>
    <lineage>
        <taxon>Bacteria</taxon>
        <taxon>Pseudomonadati</taxon>
        <taxon>Bacteroidota</taxon>
        <taxon>Flavobacteriia</taxon>
        <taxon>Flavobacteriales</taxon>
        <taxon>Flavobacteriaceae</taxon>
        <taxon>Flavobacterium</taxon>
    </lineage>
</organism>
<comment type="caution">
    <text evidence="3">The sequence shown here is derived from an EMBL/GenBank/DDBJ whole genome shotgun (WGS) entry which is preliminary data.</text>
</comment>
<gene>
    <name evidence="3" type="ORF">ACFS5J_10975</name>
</gene>
<name>A0ABW5YNP4_9FLAO</name>
<proteinExistence type="predicted"/>
<dbReference type="Proteomes" id="UP001597534">
    <property type="component" value="Unassembled WGS sequence"/>
</dbReference>
<evidence type="ECO:0000313" key="3">
    <source>
        <dbReference type="EMBL" id="MFD2892532.1"/>
    </source>
</evidence>
<keyword evidence="1" id="KW-0732">Signal</keyword>
<evidence type="ECO:0000256" key="1">
    <source>
        <dbReference type="SAM" id="SignalP"/>
    </source>
</evidence>
<dbReference type="Pfam" id="PF05036">
    <property type="entry name" value="SPOR"/>
    <property type="match status" value="1"/>
</dbReference>
<evidence type="ECO:0000259" key="2">
    <source>
        <dbReference type="Pfam" id="PF05036"/>
    </source>
</evidence>
<dbReference type="SUPFAM" id="SSF110997">
    <property type="entry name" value="Sporulation related repeat"/>
    <property type="match status" value="1"/>
</dbReference>
<evidence type="ECO:0000313" key="4">
    <source>
        <dbReference type="Proteomes" id="UP001597534"/>
    </source>
</evidence>
<dbReference type="InterPro" id="IPR036680">
    <property type="entry name" value="SPOR-like_sf"/>
</dbReference>
<feature type="domain" description="SPOR" evidence="2">
    <location>
        <begin position="57"/>
        <end position="125"/>
    </location>
</feature>
<protein>
    <submittedName>
        <fullName evidence="3">SPOR domain-containing protein</fullName>
    </submittedName>
</protein>
<dbReference type="Gene3D" id="3.30.70.1070">
    <property type="entry name" value="Sporulation related repeat"/>
    <property type="match status" value="1"/>
</dbReference>
<dbReference type="RefSeq" id="WP_379812204.1">
    <property type="nucleotide sequence ID" value="NZ_JBHUPC010000013.1"/>
</dbReference>
<feature type="signal peptide" evidence="1">
    <location>
        <begin position="1"/>
        <end position="25"/>
    </location>
</feature>
<sequence length="129" mass="14785">MRNLAFKSTLIISLTTLFFSTKSIAQEEKTKVIQDPKFEQLLKEKQKINASIAINNSYKIQIFYGNGSEAEKKRAEFVKTYKDIEATIVYANPTFKVYVGSYKSRLHAEKALTRIKEKYPTALLIKPGK</sequence>